<gene>
    <name evidence="1" type="ordered locus">CV_1242</name>
</gene>
<name>Q7NYN1_CHRVO</name>
<protein>
    <submittedName>
        <fullName evidence="1">Uncharacterized protein</fullName>
    </submittedName>
</protein>
<proteinExistence type="predicted"/>
<dbReference type="Proteomes" id="UP000001424">
    <property type="component" value="Chromosome"/>
</dbReference>
<dbReference type="KEGG" id="cvi:CV_1242"/>
<reference evidence="1 2" key="1">
    <citation type="journal article" date="2003" name="Proc. Natl. Acad. Sci. U.S.A.">
        <title>The complete genome sequence of Chromobacterium violaceum reveals remarkable and exploitable bacterial adaptability.</title>
        <authorList>
            <person name="Vasconcelos A.T.R."/>
            <person name="de Almeida D.F."/>
            <person name="Almeida F.C."/>
            <person name="de Almeida L.G.P."/>
            <person name="de Almeida R."/>
            <person name="Goncalves J.A.A."/>
            <person name="Andrade E.M."/>
            <person name="Antonio R.V."/>
            <person name="Araripe J."/>
            <person name="de Araujo M.F.F."/>
            <person name="Filho S.A."/>
            <person name="Azevedo V."/>
            <person name="Batista A.J."/>
            <person name="Bataus L.A.M."/>
            <person name="Batista J.S."/>
            <person name="Belo A."/>
            <person name="vander Berg C."/>
            <person name="Blamey J."/>
            <person name="Bogo M."/>
            <person name="Bonato S."/>
            <person name="Bordignon J."/>
            <person name="Brito C.A."/>
            <person name="Brocchi M."/>
            <person name="Burity H.A."/>
            <person name="Camargo A.A."/>
            <person name="Cardoso D.D.P."/>
            <person name="Carneiro N.P."/>
            <person name="Carraro D.M."/>
            <person name="Carvalho C.M.B."/>
            <person name="Cascardo J.C.M."/>
            <person name="Cavada B.S."/>
            <person name="Chueire L.M.O."/>
            <person name="Pasa T.B.C."/>
            <person name="Duran N."/>
            <person name="Fagundes N."/>
            <person name="Falcao C.L."/>
            <person name="Fantinatti F."/>
            <person name="Farias I.P."/>
            <person name="Felipe M.S.S."/>
            <person name="Ferrari L.P."/>
            <person name="Ferro J.A."/>
            <person name="Ferro M.I.T."/>
            <person name="Franco G.R."/>
            <person name="Freitas N.S.A."/>
            <person name="Furlan L.R."/>
            <person name="Gazzinelli R.T."/>
            <person name="Gomes E.A."/>
            <person name="Goncalves P.R."/>
            <person name="Grangeiro T.B."/>
            <person name="Grattapaglia D."/>
            <person name="Grisard E.C."/>
            <person name="Guimaraes C.T."/>
            <person name="Hanna E.S."/>
            <person name="Hungria M."/>
            <person name="Jardim S.N."/>
            <person name="Laurino J."/>
            <person name="Leoi L.C.T."/>
            <person name="Fassarella L."/>
            <person name="Lima A."/>
            <person name="Loureiro M.F."/>
            <person name="Lyra M.C.P."/>
            <person name="Macedo M."/>
            <person name="Madeira H.M.F."/>
            <person name="Manfio G.P."/>
            <person name="Maranhao A.Q."/>
            <person name="Martins W.S."/>
            <person name="di Mauro S.M.Z."/>
            <person name="de Medeiros S.R.B."/>
            <person name="Meissner R.D.V."/>
            <person name="Menck C.F.M."/>
            <person name="Moreira M.A.M."/>
            <person name="Nascimento F.F."/>
            <person name="Nicolas M.F."/>
            <person name="Oliveira J.G."/>
            <person name="Oliveira S.C."/>
            <person name="Paixao R.F.C."/>
            <person name="Parente J.A."/>
            <person name="Pedrosa F.O."/>
            <person name="Pena S.J.D."/>
            <person name="Perreira J.O."/>
            <person name="Perreira M."/>
            <person name="Pinto L.S.R.C."/>
            <person name="Pinto L.S."/>
            <person name="Porto J.I.R."/>
            <person name="Potrich D.P."/>
            <person name="Neto C.E.R."/>
            <person name="Reis A.M.M."/>
            <person name="Rigo L.U."/>
            <person name="Rondinelli E."/>
            <person name="dos Santos E.B.P."/>
            <person name="Santos F.R."/>
            <person name="Schneider M.P.C."/>
            <person name="Seuanez H.N."/>
            <person name="Silva A.M.R."/>
            <person name="da Silva A.L.C."/>
            <person name="Silva D.W."/>
            <person name="Silva R."/>
            <person name="Simoes I.C."/>
            <person name="Simon D."/>
            <person name="Soares C.M.A."/>
            <person name="Soares R.B.A."/>
            <person name="Souza E.M."/>
            <person name="Souza K.R.L."/>
            <person name="Souza R.C."/>
            <person name="Steffens M.B.R."/>
            <person name="Steindel M."/>
            <person name="Teixeira S.R."/>
            <person name="Urmenyi T."/>
            <person name="Vettore A."/>
            <person name="Wassem R."/>
            <person name="Zaha A."/>
            <person name="Simpson A.J.G."/>
        </authorList>
    </citation>
    <scope>NUCLEOTIDE SEQUENCE [LARGE SCALE GENOMIC DNA]</scope>
    <source>
        <strain evidence="2">ATCC 12472 / DSM 30191 / JCM 1249 / NBRC 12614 / NCIMB 9131 / NCTC 9757</strain>
    </source>
</reference>
<sequence length="58" mass="6533">MLGALTILSEKYHYASIGIEAALTEEIVSFAKKFGFSKIQNKNDDWLIPTTTLKENLE</sequence>
<dbReference type="AlphaFoldDB" id="Q7NYN1"/>
<dbReference type="EMBL" id="AE016825">
    <property type="protein sequence ID" value="AAQ58917.1"/>
    <property type="molecule type" value="Genomic_DNA"/>
</dbReference>
<keyword evidence="2" id="KW-1185">Reference proteome</keyword>
<organism evidence="1 2">
    <name type="scientific">Chromobacterium violaceum (strain ATCC 12472 / DSM 30191 / JCM 1249 / CCUG 213 / NBRC 12614 / NCIMB 9131 / NCTC 9757 / MK)</name>
    <dbReference type="NCBI Taxonomy" id="243365"/>
    <lineage>
        <taxon>Bacteria</taxon>
        <taxon>Pseudomonadati</taxon>
        <taxon>Pseudomonadota</taxon>
        <taxon>Betaproteobacteria</taxon>
        <taxon>Neisseriales</taxon>
        <taxon>Chromobacteriaceae</taxon>
        <taxon>Chromobacterium</taxon>
    </lineage>
</organism>
<dbReference type="HOGENOM" id="CLU_2971110_0_0_4"/>
<evidence type="ECO:0000313" key="2">
    <source>
        <dbReference type="Proteomes" id="UP000001424"/>
    </source>
</evidence>
<evidence type="ECO:0000313" key="1">
    <source>
        <dbReference type="EMBL" id="AAQ58917.1"/>
    </source>
</evidence>
<accession>Q7NYN1</accession>